<organism evidence="1 2">
    <name type="scientific">Ramalina farinacea</name>
    <dbReference type="NCBI Taxonomy" id="258253"/>
    <lineage>
        <taxon>Eukaryota</taxon>
        <taxon>Fungi</taxon>
        <taxon>Dikarya</taxon>
        <taxon>Ascomycota</taxon>
        <taxon>Pezizomycotina</taxon>
        <taxon>Lecanoromycetes</taxon>
        <taxon>OSLEUM clade</taxon>
        <taxon>Lecanoromycetidae</taxon>
        <taxon>Lecanorales</taxon>
        <taxon>Lecanorineae</taxon>
        <taxon>Ramalinaceae</taxon>
        <taxon>Ramalina</taxon>
    </lineage>
</organism>
<keyword evidence="2" id="KW-1185">Reference proteome</keyword>
<accession>A0AA43QUL8</accession>
<comment type="caution">
    <text evidence="1">The sequence shown here is derived from an EMBL/GenBank/DDBJ whole genome shotgun (WGS) entry which is preliminary data.</text>
</comment>
<evidence type="ECO:0000313" key="1">
    <source>
        <dbReference type="EMBL" id="MDI1492880.1"/>
    </source>
</evidence>
<name>A0AA43QUL8_9LECA</name>
<proteinExistence type="predicted"/>
<reference evidence="1" key="1">
    <citation type="journal article" date="2023" name="Genome Biol. Evol.">
        <title>First Whole Genome Sequence and Flow Cytometry Genome Size Data for the Lichen-Forming Fungus Ramalina farinacea (Ascomycota).</title>
        <authorList>
            <person name="Llewellyn T."/>
            <person name="Mian S."/>
            <person name="Hill R."/>
            <person name="Leitch I.J."/>
            <person name="Gaya E."/>
        </authorList>
    </citation>
    <scope>NUCLEOTIDE SEQUENCE</scope>
    <source>
        <strain evidence="1">LIQ254RAFAR</strain>
    </source>
</reference>
<evidence type="ECO:0000313" key="2">
    <source>
        <dbReference type="Proteomes" id="UP001161017"/>
    </source>
</evidence>
<dbReference type="Proteomes" id="UP001161017">
    <property type="component" value="Unassembled WGS sequence"/>
</dbReference>
<gene>
    <name evidence="1" type="ORF">OHK93_004663</name>
</gene>
<sequence length="405" mass="48155">MSGLGRDINNRSIWPSLTFHDFWMLMPDHHLATFKSWEFPRYQYLERLEDRKTRISAVLSKLDGRSGHILISALEQAPEGHFKDLFTLFTMGFMHSLPRRPEDLEFWSPTSEEQLEQGLCSYNKYGRNLDPSIVELERHQYSHKVESALLDFPVYGETRSDGAHHLHWVAYDLPDPELSNRVRRLPQEIIDKIYVSMLDATVGRREAPLEHQSLYPHILRGMSRADYLRYQRTWISEAIWVLSPTTYRVQLDRFRDRVFSRIHPSFHYGVRQLVVCFDHRFLCRKCIEEVQAFFDAESYPMWKDDDQLVPKDMFDVAKEYNQKTIFAQENMLRAWRTALEVSTYFDLRQLTLDFTDTYGLDGCWLGPQVIQIIQTWRWHLKELIIKAPDQEKEQLIWRGLGFSIL</sequence>
<dbReference type="EMBL" id="JAPUFD010000021">
    <property type="protein sequence ID" value="MDI1492880.1"/>
    <property type="molecule type" value="Genomic_DNA"/>
</dbReference>
<protein>
    <submittedName>
        <fullName evidence="1">Uncharacterized protein</fullName>
    </submittedName>
</protein>
<dbReference type="AlphaFoldDB" id="A0AA43QUL8"/>